<keyword evidence="11" id="KW-1185">Reference proteome</keyword>
<keyword evidence="4" id="KW-0812">Transmembrane</keyword>
<keyword evidence="6" id="KW-0472">Membrane</keyword>
<dbReference type="InterPro" id="IPR018764">
    <property type="entry name" value="RskA_C"/>
</dbReference>
<evidence type="ECO:0000256" key="3">
    <source>
        <dbReference type="ARBA" id="ARBA00022475"/>
    </source>
</evidence>
<dbReference type="PANTHER" id="PTHR37461">
    <property type="entry name" value="ANTI-SIGMA-K FACTOR RSKA"/>
    <property type="match status" value="1"/>
</dbReference>
<dbReference type="RefSeq" id="WP_157525691.1">
    <property type="nucleotide sequence ID" value="NZ_CP066775.1"/>
</dbReference>
<dbReference type="Gene3D" id="1.10.10.1320">
    <property type="entry name" value="Anti-sigma factor, zinc-finger domain"/>
    <property type="match status" value="1"/>
</dbReference>
<evidence type="ECO:0000256" key="2">
    <source>
        <dbReference type="ARBA" id="ARBA00004236"/>
    </source>
</evidence>
<name>A0A6I4I4Q6_9SPHI</name>
<feature type="domain" description="Anti-sigma K factor RskA C-terminal" evidence="9">
    <location>
        <begin position="112"/>
        <end position="265"/>
    </location>
</feature>
<protein>
    <recommendedName>
        <fullName evidence="8">Regulator of SigK</fullName>
    </recommendedName>
    <alternativeName>
        <fullName evidence="7">Sigma-K anti-sigma factor RskA</fullName>
    </alternativeName>
</protein>
<keyword evidence="3" id="KW-1003">Cell membrane</keyword>
<dbReference type="KEGG" id="mgik:GO620_012510"/>
<evidence type="ECO:0000256" key="7">
    <source>
        <dbReference type="ARBA" id="ARBA00029829"/>
    </source>
</evidence>
<evidence type="ECO:0000259" key="9">
    <source>
        <dbReference type="Pfam" id="PF10099"/>
    </source>
</evidence>
<dbReference type="InterPro" id="IPR041916">
    <property type="entry name" value="Anti_sigma_zinc_sf"/>
</dbReference>
<evidence type="ECO:0000256" key="8">
    <source>
        <dbReference type="ARBA" id="ARBA00030803"/>
    </source>
</evidence>
<dbReference type="Pfam" id="PF10099">
    <property type="entry name" value="RskA_C"/>
    <property type="match status" value="1"/>
</dbReference>
<evidence type="ECO:0000313" key="10">
    <source>
        <dbReference type="EMBL" id="QQL48995.1"/>
    </source>
</evidence>
<proteinExistence type="predicted"/>
<keyword evidence="5" id="KW-1133">Transmembrane helix</keyword>
<evidence type="ECO:0000256" key="5">
    <source>
        <dbReference type="ARBA" id="ARBA00022989"/>
    </source>
</evidence>
<organism evidence="10 11">
    <name type="scientific">Mucilaginibacter ginkgonis</name>
    <dbReference type="NCBI Taxonomy" id="2682091"/>
    <lineage>
        <taxon>Bacteria</taxon>
        <taxon>Pseudomonadati</taxon>
        <taxon>Bacteroidota</taxon>
        <taxon>Sphingobacteriia</taxon>
        <taxon>Sphingobacteriales</taxon>
        <taxon>Sphingobacteriaceae</taxon>
        <taxon>Mucilaginibacter</taxon>
    </lineage>
</organism>
<dbReference type="PANTHER" id="PTHR37461:SF1">
    <property type="entry name" value="ANTI-SIGMA-K FACTOR RSKA"/>
    <property type="match status" value="1"/>
</dbReference>
<dbReference type="AlphaFoldDB" id="A0A6I4I4Q6"/>
<evidence type="ECO:0000256" key="1">
    <source>
        <dbReference type="ARBA" id="ARBA00004167"/>
    </source>
</evidence>
<dbReference type="Proteomes" id="UP000429232">
    <property type="component" value="Chromosome"/>
</dbReference>
<dbReference type="GO" id="GO:0005886">
    <property type="term" value="C:plasma membrane"/>
    <property type="evidence" value="ECO:0007669"/>
    <property type="project" value="UniProtKB-SubCell"/>
</dbReference>
<evidence type="ECO:0000256" key="6">
    <source>
        <dbReference type="ARBA" id="ARBA00023136"/>
    </source>
</evidence>
<evidence type="ECO:0000256" key="4">
    <source>
        <dbReference type="ARBA" id="ARBA00022692"/>
    </source>
</evidence>
<dbReference type="EMBL" id="CP066775">
    <property type="protein sequence ID" value="QQL48995.1"/>
    <property type="molecule type" value="Genomic_DNA"/>
</dbReference>
<dbReference type="InterPro" id="IPR051474">
    <property type="entry name" value="Anti-sigma-K/W_factor"/>
</dbReference>
<accession>A0A6I4I4Q6</accession>
<dbReference type="GO" id="GO:0016989">
    <property type="term" value="F:sigma factor antagonist activity"/>
    <property type="evidence" value="ECO:0007669"/>
    <property type="project" value="TreeGrafter"/>
</dbReference>
<gene>
    <name evidence="10" type="ORF">GO620_012510</name>
</gene>
<comment type="subcellular location">
    <subcellularLocation>
        <location evidence="2">Cell membrane</location>
    </subcellularLocation>
    <subcellularLocation>
        <location evidence="1">Membrane</location>
        <topology evidence="1">Single-pass membrane protein</topology>
    </subcellularLocation>
</comment>
<dbReference type="GO" id="GO:0006417">
    <property type="term" value="P:regulation of translation"/>
    <property type="evidence" value="ECO:0007669"/>
    <property type="project" value="TreeGrafter"/>
</dbReference>
<sequence>MEDVKAYIESGVLELYVLGVLSAEEKAQVEAMAANNPAVKAELGEIEQSIELYAKHNEVEPEDSLRDRIMNSLVTNLGDDRIFKTKPASELEAKVVTLTQQKQSNFFKYAFAACLALLILSVAALYTVYNRLQDTQGQLVAVQLQSQKFSSRVNLLDRELNVLRDPSFKLIKLGPGPAGPGAGLAVAWSPSKKEVMIDMSRANNLKPNDKDHSYQLWALVNGKPVDLGVFDVTDSAKDMIEMKSIDKADAFAVTLEPHGGLPAPTLTNLMVIGKTEISAE</sequence>
<evidence type="ECO:0000313" key="11">
    <source>
        <dbReference type="Proteomes" id="UP000429232"/>
    </source>
</evidence>
<reference evidence="10 11" key="1">
    <citation type="submission" date="2020-12" db="EMBL/GenBank/DDBJ databases">
        <title>HMF7856_wgs.fasta genome submission.</title>
        <authorList>
            <person name="Kang H."/>
            <person name="Kim H."/>
            <person name="Joh K."/>
        </authorList>
    </citation>
    <scope>NUCLEOTIDE SEQUENCE [LARGE SCALE GENOMIC DNA]</scope>
    <source>
        <strain evidence="10 11">HMF7856</strain>
    </source>
</reference>